<evidence type="ECO:0000313" key="2">
    <source>
        <dbReference type="Proteomes" id="UP000252558"/>
    </source>
</evidence>
<accession>A0A368NIP1</accession>
<dbReference type="RefSeq" id="WP_114337912.1">
    <property type="nucleotide sequence ID" value="NZ_QPID01000004.1"/>
</dbReference>
<name>A0A368NIP1_9GAMM</name>
<dbReference type="Proteomes" id="UP000252558">
    <property type="component" value="Unassembled WGS sequence"/>
</dbReference>
<protein>
    <submittedName>
        <fullName evidence="1">Uncharacterized protein</fullName>
    </submittedName>
</protein>
<comment type="caution">
    <text evidence="1">The sequence shown here is derived from an EMBL/GenBank/DDBJ whole genome shotgun (WGS) entry which is preliminary data.</text>
</comment>
<dbReference type="EMBL" id="QPID01000004">
    <property type="protein sequence ID" value="RCU50422.1"/>
    <property type="molecule type" value="Genomic_DNA"/>
</dbReference>
<proteinExistence type="predicted"/>
<evidence type="ECO:0000313" key="1">
    <source>
        <dbReference type="EMBL" id="RCU50422.1"/>
    </source>
</evidence>
<sequence length="72" mass="7894">MTSKVGGVDTLTDSLIVVAYRKIVTVKSLFMFNCIASANEPNYYYCHTNSEADYKVFITGIFEADAGLGSEL</sequence>
<reference evidence="1 2" key="1">
    <citation type="submission" date="2018-07" db="EMBL/GenBank/DDBJ databases">
        <title>Corallincola holothuriorum sp. nov., a new facultative anaerobe isolated from sea cucumber Apostichopus japonicus.</title>
        <authorList>
            <person name="Xia H."/>
        </authorList>
    </citation>
    <scope>NUCLEOTIDE SEQUENCE [LARGE SCALE GENOMIC DNA]</scope>
    <source>
        <strain evidence="1 2">C4</strain>
    </source>
</reference>
<organism evidence="1 2">
    <name type="scientific">Corallincola holothuriorum</name>
    <dbReference type="NCBI Taxonomy" id="2282215"/>
    <lineage>
        <taxon>Bacteria</taxon>
        <taxon>Pseudomonadati</taxon>
        <taxon>Pseudomonadota</taxon>
        <taxon>Gammaproteobacteria</taxon>
        <taxon>Alteromonadales</taxon>
        <taxon>Psychromonadaceae</taxon>
        <taxon>Corallincola</taxon>
    </lineage>
</organism>
<dbReference type="AlphaFoldDB" id="A0A368NIP1"/>
<keyword evidence="2" id="KW-1185">Reference proteome</keyword>
<gene>
    <name evidence="1" type="ORF">DU002_08335</name>
</gene>